<evidence type="ECO:0000256" key="1">
    <source>
        <dbReference type="SAM" id="MobiDB-lite"/>
    </source>
</evidence>
<feature type="region of interest" description="Disordered" evidence="1">
    <location>
        <begin position="91"/>
        <end position="119"/>
    </location>
</feature>
<feature type="compositionally biased region" description="Basic residues" evidence="1">
    <location>
        <begin position="109"/>
        <end position="118"/>
    </location>
</feature>
<protein>
    <recommendedName>
        <fullName evidence="4">PFU domain-containing protein</fullName>
    </recommendedName>
</protein>
<accession>A0A1R2CVC0</accession>
<feature type="region of interest" description="Disordered" evidence="1">
    <location>
        <begin position="1"/>
        <end position="23"/>
    </location>
</feature>
<keyword evidence="3" id="KW-1185">Reference proteome</keyword>
<evidence type="ECO:0000313" key="2">
    <source>
        <dbReference type="EMBL" id="OMJ92966.1"/>
    </source>
</evidence>
<reference evidence="2 3" key="1">
    <citation type="submission" date="2016-11" db="EMBL/GenBank/DDBJ databases">
        <title>The macronuclear genome of Stentor coeruleus: a giant cell with tiny introns.</title>
        <authorList>
            <person name="Slabodnick M."/>
            <person name="Ruby J.G."/>
            <person name="Reiff S.B."/>
            <person name="Swart E.C."/>
            <person name="Gosai S."/>
            <person name="Prabakaran S."/>
            <person name="Witkowska E."/>
            <person name="Larue G.E."/>
            <person name="Fisher S."/>
            <person name="Freeman R.M."/>
            <person name="Gunawardena J."/>
            <person name="Chu W."/>
            <person name="Stover N.A."/>
            <person name="Gregory B.D."/>
            <person name="Nowacki M."/>
            <person name="Derisi J."/>
            <person name="Roy S.W."/>
            <person name="Marshall W.F."/>
            <person name="Sood P."/>
        </authorList>
    </citation>
    <scope>NUCLEOTIDE SEQUENCE [LARGE SCALE GENOMIC DNA]</scope>
    <source>
        <strain evidence="2">WM001</strain>
    </source>
</reference>
<evidence type="ECO:0000313" key="3">
    <source>
        <dbReference type="Proteomes" id="UP000187209"/>
    </source>
</evidence>
<dbReference type="AlphaFoldDB" id="A0A1R2CVC0"/>
<dbReference type="PANTHER" id="PTHR35381">
    <property type="entry name" value="EF-HAND DOMAIN-CONTAINING PROTEIN"/>
    <property type="match status" value="1"/>
</dbReference>
<dbReference type="PANTHER" id="PTHR35381:SF1">
    <property type="entry name" value="EF-HAND DOMAIN-CONTAINING PROTEIN"/>
    <property type="match status" value="1"/>
</dbReference>
<sequence>MEQPGFESPRNDDKQGDEGNQVNRELLVMTVEIGDGRQDVIAIHENDDPADLARVFAEKHGLDNSLMQSLISLIQENKDIIRRKEQGEVGSLDWMASHSMSPSQQMREHKNKGPKQPKKGTVYDRIYQQLKKNNVSTSMQASQMSKSKSSGNFNYGEYLYVKGLKKKEEQKKTAELKQQAKVDSEIPELTFSPNINRNSSAISPRSIDKPEEKLWKKGQEYQEKLQKLKQAQEEDQMKECKFTPTINTKSKKKDQGKKTYEELYGMAEKIKEKQMKKIEEDQKQYTFKPNVSLTKKKGVKESKEEVFDRLDATKRTYDEELERIRKEQEEKDIDDLTGQKLFKPVINNTGEKRTTQTTVWNMLYSRNDTKKKELEDLQNEQIKQVEAASVSKKSLAESDKIFHDFRQRQYERLFKTLDSDSDGFISANAIRIDQIDIKALEILTPFFEELQTSEETLDFAQFTNKMDVLCKGLNVAQRSTLLKKETKQETFEAERKPFISQTSVILAEKKRSSMPADMYERLTAANKMTEMRVQKIKEEKEKEFTKECTFRPSLKSN</sequence>
<dbReference type="OrthoDB" id="313506at2759"/>
<proteinExistence type="predicted"/>
<name>A0A1R2CVC0_9CILI</name>
<dbReference type="Proteomes" id="UP000187209">
    <property type="component" value="Unassembled WGS sequence"/>
</dbReference>
<dbReference type="EMBL" id="MPUH01000051">
    <property type="protein sequence ID" value="OMJ92966.1"/>
    <property type="molecule type" value="Genomic_DNA"/>
</dbReference>
<gene>
    <name evidence="2" type="ORF">SteCoe_4187</name>
</gene>
<organism evidence="2 3">
    <name type="scientific">Stentor coeruleus</name>
    <dbReference type="NCBI Taxonomy" id="5963"/>
    <lineage>
        <taxon>Eukaryota</taxon>
        <taxon>Sar</taxon>
        <taxon>Alveolata</taxon>
        <taxon>Ciliophora</taxon>
        <taxon>Postciliodesmatophora</taxon>
        <taxon>Heterotrichea</taxon>
        <taxon>Heterotrichida</taxon>
        <taxon>Stentoridae</taxon>
        <taxon>Stentor</taxon>
    </lineage>
</organism>
<evidence type="ECO:0008006" key="4">
    <source>
        <dbReference type="Google" id="ProtNLM"/>
    </source>
</evidence>
<comment type="caution">
    <text evidence="2">The sequence shown here is derived from an EMBL/GenBank/DDBJ whole genome shotgun (WGS) entry which is preliminary data.</text>
</comment>